<dbReference type="EMBL" id="QJJM01000015">
    <property type="protein sequence ID" value="PXW69810.1"/>
    <property type="molecule type" value="Genomic_DNA"/>
</dbReference>
<reference evidence="2 3" key="1">
    <citation type="submission" date="2018-05" db="EMBL/GenBank/DDBJ databases">
        <title>Genomic Encyclopedia of Type Strains, Phase IV (KMG-IV): sequencing the most valuable type-strain genomes for metagenomic binning, comparative biology and taxonomic classification.</title>
        <authorList>
            <person name="Goeker M."/>
        </authorList>
    </citation>
    <scope>NUCLEOTIDE SEQUENCE [LARGE SCALE GENOMIC DNA]</scope>
    <source>
        <strain evidence="2 3">DSM 3183</strain>
    </source>
</reference>
<evidence type="ECO:0000313" key="3">
    <source>
        <dbReference type="Proteomes" id="UP000248014"/>
    </source>
</evidence>
<gene>
    <name evidence="2" type="ORF">C7451_11583</name>
</gene>
<dbReference type="InterPro" id="IPR050789">
    <property type="entry name" value="Diverse_Enzym_Activities"/>
</dbReference>
<comment type="caution">
    <text evidence="2">The sequence shown here is derived from an EMBL/GenBank/DDBJ whole genome shotgun (WGS) entry which is preliminary data.</text>
</comment>
<organism evidence="2 3">
    <name type="scientific">Blastomonas natatoria</name>
    <dbReference type="NCBI Taxonomy" id="34015"/>
    <lineage>
        <taxon>Bacteria</taxon>
        <taxon>Pseudomonadati</taxon>
        <taxon>Pseudomonadota</taxon>
        <taxon>Alphaproteobacteria</taxon>
        <taxon>Sphingomonadales</taxon>
        <taxon>Sphingomonadaceae</taxon>
        <taxon>Blastomonas</taxon>
    </lineage>
</organism>
<dbReference type="RefSeq" id="WP_167398582.1">
    <property type="nucleotide sequence ID" value="NZ_QJJM01000015.1"/>
</dbReference>
<dbReference type="InterPro" id="IPR001466">
    <property type="entry name" value="Beta-lactam-related"/>
</dbReference>
<feature type="domain" description="Beta-lactamase-related" evidence="1">
    <location>
        <begin position="68"/>
        <end position="343"/>
    </location>
</feature>
<proteinExistence type="predicted"/>
<dbReference type="Proteomes" id="UP000248014">
    <property type="component" value="Unassembled WGS sequence"/>
</dbReference>
<name>A0A2V3US73_9SPHN</name>
<evidence type="ECO:0000259" key="1">
    <source>
        <dbReference type="Pfam" id="PF00144"/>
    </source>
</evidence>
<dbReference type="InterPro" id="IPR012338">
    <property type="entry name" value="Beta-lactam/transpept-like"/>
</dbReference>
<dbReference type="Pfam" id="PF00144">
    <property type="entry name" value="Beta-lactamase"/>
    <property type="match status" value="1"/>
</dbReference>
<protein>
    <recommendedName>
        <fullName evidence="1">Beta-lactamase-related domain-containing protein</fullName>
    </recommendedName>
</protein>
<sequence>MIEAPPPDFDRDRWKDPRWSRWAFRNTAQFLPTLAIAPSVSPRGLVRQDRPEPEGWRGFLEATYATSAVLICDGHIVADWPAGAIEDSGPHMLFSVTKSIVGLTARMLIETGAIAADVSASRLLPDLSATAFGNATLADLLAMRDGVQFAETYADPDADIHRYSRGYWRDAQGGARVQLAALPVLPTVPGFSYRTPVADVIGAMLVAASGQRLAELIGELLWRPMGAAHPAHFVLDTAGAEIAGAGLNAAITDLARLALLLLDNGSRNGRQVIAQSIVAALFEGGDRDSFASSVPERPGWSYHDLWWHMGGGVIAALGVHGQRLIIDRDRRLVFVRTGAQPEPDNRPFDESHRHFLDTMRAEAADRTRFERHIDPA</sequence>
<keyword evidence="3" id="KW-1185">Reference proteome</keyword>
<dbReference type="PANTHER" id="PTHR43283:SF7">
    <property type="entry name" value="BETA-LACTAMASE-RELATED DOMAIN-CONTAINING PROTEIN"/>
    <property type="match status" value="1"/>
</dbReference>
<dbReference type="SUPFAM" id="SSF56601">
    <property type="entry name" value="beta-lactamase/transpeptidase-like"/>
    <property type="match status" value="1"/>
</dbReference>
<accession>A0A2V3US73</accession>
<dbReference type="Gene3D" id="3.40.710.10">
    <property type="entry name" value="DD-peptidase/beta-lactamase superfamily"/>
    <property type="match status" value="1"/>
</dbReference>
<dbReference type="AlphaFoldDB" id="A0A2V3US73"/>
<evidence type="ECO:0000313" key="2">
    <source>
        <dbReference type="EMBL" id="PXW69810.1"/>
    </source>
</evidence>
<dbReference type="PANTHER" id="PTHR43283">
    <property type="entry name" value="BETA-LACTAMASE-RELATED"/>
    <property type="match status" value="1"/>
</dbReference>